<proteinExistence type="inferred from homology"/>
<dbReference type="OrthoDB" id="5197218at2"/>
<keyword evidence="9" id="KW-1185">Reference proteome</keyword>
<dbReference type="GO" id="GO:0003677">
    <property type="term" value="F:DNA binding"/>
    <property type="evidence" value="ECO:0007669"/>
    <property type="project" value="UniProtKB-UniRule"/>
</dbReference>
<gene>
    <name evidence="4 8" type="primary">whiA</name>
    <name evidence="8" type="ORF">ER308_20835</name>
</gene>
<dbReference type="PANTHER" id="PTHR37307:SF1">
    <property type="entry name" value="CELL DIVISION PROTEIN WHIA-RELATED"/>
    <property type="match status" value="1"/>
</dbReference>
<sequence length="383" mass="40328">MAWPAPSSAWISQPGRPTDRSAPGTIRIDSPRGWRRPSPSRCRRSSGCERGGIDPGRTMTLTRALREELARRSEDPPEERDAEVATALRCGGAWFRRGGDSQEGTGSGWVFASAIAAAARRVRASVAAHAHEPPAVEVQRPGGLIREARWRVVVEDRAALTALGLTDDQGRPQPGGLPSGQAARLAALRGALLGAATLSDPGRSPNLDLRAPGEALAADLVDALAAIDVDAAHGAHGDAWRVTVRSGAGIARLLVQVGAYGTFLSFDEGRLRRELRADANRAANAERANLGRAVSASSRQTEAIAQLLADGALDDLSQELRDVALARLANPGVSLAELARLVGVGRATVHRRLARLEQVAAERGSTDRLPEGPSGREPPDVVG</sequence>
<evidence type="ECO:0000256" key="2">
    <source>
        <dbReference type="ARBA" id="ARBA00023125"/>
    </source>
</evidence>
<reference evidence="8 9" key="1">
    <citation type="submission" date="2019-01" db="EMBL/GenBank/DDBJ databases">
        <title>Egibacter rhizosphaerae EGI 80759T.</title>
        <authorList>
            <person name="Chen D.-D."/>
            <person name="Tian Y."/>
            <person name="Jiao J.-Y."/>
            <person name="Zhang X.-T."/>
            <person name="Zhang Y.-G."/>
            <person name="Zhang Y."/>
            <person name="Xiao M."/>
            <person name="Shu W.-S."/>
            <person name="Li W.-J."/>
        </authorList>
    </citation>
    <scope>NUCLEOTIDE SEQUENCE [LARGE SCALE GENOMIC DNA]</scope>
    <source>
        <strain evidence="8 9">EGI 80759</strain>
    </source>
</reference>
<comment type="similarity">
    <text evidence="4">Belongs to the WhiA family.</text>
</comment>
<evidence type="ECO:0000313" key="9">
    <source>
        <dbReference type="Proteomes" id="UP000291469"/>
    </source>
</evidence>
<dbReference type="InterPro" id="IPR027434">
    <property type="entry name" value="Homing_endonucl"/>
</dbReference>
<protein>
    <recommendedName>
        <fullName evidence="4">Probable cell division protein WhiA</fullName>
    </recommendedName>
</protein>
<feature type="region of interest" description="Disordered" evidence="5">
    <location>
        <begin position="1"/>
        <end position="55"/>
    </location>
</feature>
<dbReference type="GO" id="GO:0043937">
    <property type="term" value="P:regulation of sporulation"/>
    <property type="evidence" value="ECO:0007669"/>
    <property type="project" value="InterPro"/>
</dbReference>
<organism evidence="8 9">
    <name type="scientific">Egibacter rhizosphaerae</name>
    <dbReference type="NCBI Taxonomy" id="1670831"/>
    <lineage>
        <taxon>Bacteria</taxon>
        <taxon>Bacillati</taxon>
        <taxon>Actinomycetota</taxon>
        <taxon>Nitriliruptoria</taxon>
        <taxon>Egibacterales</taxon>
        <taxon>Egibacteraceae</taxon>
        <taxon>Egibacter</taxon>
    </lineage>
</organism>
<dbReference type="Proteomes" id="UP000291469">
    <property type="component" value="Chromosome"/>
</dbReference>
<dbReference type="PANTHER" id="PTHR37307">
    <property type="entry name" value="CELL DIVISION PROTEIN WHIA-RELATED"/>
    <property type="match status" value="1"/>
</dbReference>
<dbReference type="EMBL" id="CP036402">
    <property type="protein sequence ID" value="QBI21761.1"/>
    <property type="molecule type" value="Genomic_DNA"/>
</dbReference>
<dbReference type="InterPro" id="IPR023054">
    <property type="entry name" value="Sporulation_regulator_WhiA_C"/>
</dbReference>
<evidence type="ECO:0000259" key="6">
    <source>
        <dbReference type="Pfam" id="PF02650"/>
    </source>
</evidence>
<feature type="region of interest" description="Disordered" evidence="5">
    <location>
        <begin position="360"/>
        <end position="383"/>
    </location>
</feature>
<name>A0A411YKQ7_9ACTN</name>
<dbReference type="KEGG" id="erz:ER308_20835"/>
<dbReference type="Pfam" id="PF14527">
    <property type="entry name" value="LAGLIDADG_WhiA"/>
    <property type="match status" value="1"/>
</dbReference>
<feature type="domain" description="Sporulation regulator WhiA C-terminal" evidence="6">
    <location>
        <begin position="279"/>
        <end position="360"/>
    </location>
</feature>
<dbReference type="Gene3D" id="3.10.28.10">
    <property type="entry name" value="Homing endonucleases"/>
    <property type="match status" value="1"/>
</dbReference>
<evidence type="ECO:0000259" key="7">
    <source>
        <dbReference type="Pfam" id="PF14527"/>
    </source>
</evidence>
<evidence type="ECO:0000256" key="1">
    <source>
        <dbReference type="ARBA" id="ARBA00022618"/>
    </source>
</evidence>
<dbReference type="HAMAP" id="MF_01420">
    <property type="entry name" value="HTH_type_WhiA"/>
    <property type="match status" value="1"/>
</dbReference>
<dbReference type="AlphaFoldDB" id="A0A411YKQ7"/>
<comment type="function">
    <text evidence="4">Involved in cell division and chromosome segregation.</text>
</comment>
<keyword evidence="1 4" id="KW-0132">Cell division</keyword>
<keyword evidence="2 4" id="KW-0238">DNA-binding</keyword>
<dbReference type="NCBIfam" id="TIGR00647">
    <property type="entry name" value="DNA_bind_WhiA"/>
    <property type="match status" value="1"/>
</dbReference>
<dbReference type="Pfam" id="PF02650">
    <property type="entry name" value="HTH_WhiA"/>
    <property type="match status" value="1"/>
</dbReference>
<feature type="domain" description="WhiA LAGLIDADG-like" evidence="7">
    <location>
        <begin position="186"/>
        <end position="276"/>
    </location>
</feature>
<evidence type="ECO:0000256" key="5">
    <source>
        <dbReference type="SAM" id="MobiDB-lite"/>
    </source>
</evidence>
<evidence type="ECO:0000256" key="4">
    <source>
        <dbReference type="HAMAP-Rule" id="MF_01420"/>
    </source>
</evidence>
<accession>A0A411YKQ7</accession>
<evidence type="ECO:0000313" key="8">
    <source>
        <dbReference type="EMBL" id="QBI21761.1"/>
    </source>
</evidence>
<dbReference type="InterPro" id="IPR039518">
    <property type="entry name" value="WhiA_LAGLIDADG_dom"/>
</dbReference>
<dbReference type="SUPFAM" id="SSF46785">
    <property type="entry name" value="Winged helix' DNA-binding domain"/>
    <property type="match status" value="1"/>
</dbReference>
<dbReference type="InterPro" id="IPR003802">
    <property type="entry name" value="Sporulation_regulator_WhiA"/>
</dbReference>
<dbReference type="InterPro" id="IPR036390">
    <property type="entry name" value="WH_DNA-bd_sf"/>
</dbReference>
<evidence type="ECO:0000256" key="3">
    <source>
        <dbReference type="ARBA" id="ARBA00023306"/>
    </source>
</evidence>
<dbReference type="GO" id="GO:0051301">
    <property type="term" value="P:cell division"/>
    <property type="evidence" value="ECO:0007669"/>
    <property type="project" value="UniProtKB-UniRule"/>
</dbReference>
<keyword evidence="3 4" id="KW-0131">Cell cycle</keyword>